<dbReference type="EMBL" id="GG666566">
    <property type="protein sequence ID" value="EEN54351.1"/>
    <property type="molecule type" value="Genomic_DNA"/>
</dbReference>
<name>C3YZT0_BRAFL</name>
<dbReference type="eggNOG" id="KOG4441">
    <property type="taxonomic scope" value="Eukaryota"/>
</dbReference>
<protein>
    <recommendedName>
        <fullName evidence="3">BTB domain-containing protein</fullName>
    </recommendedName>
</protein>
<dbReference type="InParanoid" id="C3YZT0"/>
<dbReference type="SMART" id="SM00612">
    <property type="entry name" value="Kelch"/>
    <property type="match status" value="4"/>
</dbReference>
<dbReference type="STRING" id="7739.C3YZT0"/>
<dbReference type="InterPro" id="IPR011705">
    <property type="entry name" value="BACK"/>
</dbReference>
<sequence>MAPRFQDFCHYPHAASLLKGLQELRSDNLLTDVILCVSGKEIPCHRNVLAACSGYFHAMFCNGHRESQEHKVTIHEVSTNILQLLVDYAYTSKIKITEDNAVKLLEGASFFQIQPVHEACVTFVSNNLSSKNCLKMVHMGSMLSCPGLEKRAWTFVMRRFAAVSTTPDFLYLTKEQFVKLISSDDLNASEEVVYKAVTAWINHDTRKRKREMKELMELIRFPFMDRLYFMENVESNDAVRKACQDIVTETRKYQLFPGEVQSPRTRPRRASGLRETVVVIGGTELQETGPTNAIMTTTVTNPSESSWTVMTRMKRNNDSGFAVAVLGKSDIIVSTGTSFAKDVWLYQPELDSWSRLAKMIRDRCYHKLAVVQGKVYAIGGQESGIPQSRVEVYDRNQNKWTDGIPLPDPRYGHAAVVLDGRIYVMGGFDADGKATSTAYRFTPGDDEWTTMKDMPAVGGHVTAAVLKGSIYVAGLQAGMMYRLVPKEDQWISWGRTGPGWGVYELQAPVKSMCGMTAYQGKIYVFGGKTESGGSKQVTCYDPETKVFRNAGNMPKGLYGHACVTILKCS</sequence>
<evidence type="ECO:0000256" key="1">
    <source>
        <dbReference type="ARBA" id="ARBA00022441"/>
    </source>
</evidence>
<evidence type="ECO:0000256" key="2">
    <source>
        <dbReference type="ARBA" id="ARBA00022737"/>
    </source>
</evidence>
<keyword evidence="2" id="KW-0677">Repeat</keyword>
<dbReference type="PIRSF" id="PIRSF037037">
    <property type="entry name" value="Kelch-like_protein_gigaxonin"/>
    <property type="match status" value="1"/>
</dbReference>
<organism>
    <name type="scientific">Branchiostoma floridae</name>
    <name type="common">Florida lancelet</name>
    <name type="synonym">Amphioxus</name>
    <dbReference type="NCBI Taxonomy" id="7739"/>
    <lineage>
        <taxon>Eukaryota</taxon>
        <taxon>Metazoa</taxon>
        <taxon>Chordata</taxon>
        <taxon>Cephalochordata</taxon>
        <taxon>Leptocardii</taxon>
        <taxon>Amphioxiformes</taxon>
        <taxon>Branchiostomatidae</taxon>
        <taxon>Branchiostoma</taxon>
    </lineage>
</organism>
<accession>C3YZT0</accession>
<dbReference type="InterPro" id="IPR006652">
    <property type="entry name" value="Kelch_1"/>
</dbReference>
<dbReference type="SUPFAM" id="SSF117281">
    <property type="entry name" value="Kelch motif"/>
    <property type="match status" value="1"/>
</dbReference>
<dbReference type="InterPro" id="IPR011333">
    <property type="entry name" value="SKP1/BTB/POZ_sf"/>
</dbReference>
<dbReference type="Pfam" id="PF07707">
    <property type="entry name" value="BACK"/>
    <property type="match status" value="1"/>
</dbReference>
<evidence type="ECO:0000259" key="3">
    <source>
        <dbReference type="PROSITE" id="PS50097"/>
    </source>
</evidence>
<proteinExistence type="predicted"/>
<gene>
    <name evidence="4" type="ORF">BRAFLDRAFT_119184</name>
</gene>
<dbReference type="SUPFAM" id="SSF54695">
    <property type="entry name" value="POZ domain"/>
    <property type="match status" value="1"/>
</dbReference>
<evidence type="ECO:0000313" key="4">
    <source>
        <dbReference type="EMBL" id="EEN54351.1"/>
    </source>
</evidence>
<dbReference type="InterPro" id="IPR056737">
    <property type="entry name" value="Beta-prop_ATRN-MKLN-like"/>
</dbReference>
<dbReference type="Gene3D" id="2.120.10.80">
    <property type="entry name" value="Kelch-type beta propeller"/>
    <property type="match status" value="2"/>
</dbReference>
<dbReference type="AlphaFoldDB" id="C3YZT0"/>
<dbReference type="InterPro" id="IPR000210">
    <property type="entry name" value="BTB/POZ_dom"/>
</dbReference>
<reference evidence="4" key="1">
    <citation type="journal article" date="2008" name="Nature">
        <title>The amphioxus genome and the evolution of the chordate karyotype.</title>
        <authorList>
            <consortium name="US DOE Joint Genome Institute (JGI-PGF)"/>
            <person name="Putnam N.H."/>
            <person name="Butts T."/>
            <person name="Ferrier D.E.K."/>
            <person name="Furlong R.F."/>
            <person name="Hellsten U."/>
            <person name="Kawashima T."/>
            <person name="Robinson-Rechavi M."/>
            <person name="Shoguchi E."/>
            <person name="Terry A."/>
            <person name="Yu J.-K."/>
            <person name="Benito-Gutierrez E.L."/>
            <person name="Dubchak I."/>
            <person name="Garcia-Fernandez J."/>
            <person name="Gibson-Brown J.J."/>
            <person name="Grigoriev I.V."/>
            <person name="Horton A.C."/>
            <person name="de Jong P.J."/>
            <person name="Jurka J."/>
            <person name="Kapitonov V.V."/>
            <person name="Kohara Y."/>
            <person name="Kuroki Y."/>
            <person name="Lindquist E."/>
            <person name="Lucas S."/>
            <person name="Osoegawa K."/>
            <person name="Pennacchio L.A."/>
            <person name="Salamov A.A."/>
            <person name="Satou Y."/>
            <person name="Sauka-Spengler T."/>
            <person name="Schmutz J."/>
            <person name="Shin-I T."/>
            <person name="Toyoda A."/>
            <person name="Bronner-Fraser M."/>
            <person name="Fujiyama A."/>
            <person name="Holland L.Z."/>
            <person name="Holland P.W.H."/>
            <person name="Satoh N."/>
            <person name="Rokhsar D.S."/>
        </authorList>
    </citation>
    <scope>NUCLEOTIDE SEQUENCE [LARGE SCALE GENOMIC DNA]</scope>
    <source>
        <strain evidence="4">S238N-H82</strain>
        <tissue evidence="4">Testes</tissue>
    </source>
</reference>
<dbReference type="SMART" id="SM00225">
    <property type="entry name" value="BTB"/>
    <property type="match status" value="1"/>
</dbReference>
<dbReference type="PANTHER" id="PTHR24412">
    <property type="entry name" value="KELCH PROTEIN"/>
    <property type="match status" value="1"/>
</dbReference>
<dbReference type="Pfam" id="PF24981">
    <property type="entry name" value="Beta-prop_ATRN-LZTR1"/>
    <property type="match status" value="1"/>
</dbReference>
<keyword evidence="1" id="KW-0880">Kelch repeat</keyword>
<dbReference type="InterPro" id="IPR017096">
    <property type="entry name" value="BTB-kelch_protein"/>
</dbReference>
<dbReference type="FunFam" id="1.25.40.420:FF:000001">
    <property type="entry name" value="Kelch-like family member 12"/>
    <property type="match status" value="1"/>
</dbReference>
<dbReference type="SMART" id="SM00875">
    <property type="entry name" value="BACK"/>
    <property type="match status" value="1"/>
</dbReference>
<dbReference type="Pfam" id="PF00651">
    <property type="entry name" value="BTB"/>
    <property type="match status" value="1"/>
</dbReference>
<dbReference type="Gene3D" id="3.30.710.10">
    <property type="entry name" value="Potassium Channel Kv1.1, Chain A"/>
    <property type="match status" value="1"/>
</dbReference>
<dbReference type="PROSITE" id="PS50097">
    <property type="entry name" value="BTB"/>
    <property type="match status" value="1"/>
</dbReference>
<dbReference type="PANTHER" id="PTHR24412:SF272">
    <property type="entry name" value="KELCH-LIKE PROTEIN DIABLO"/>
    <property type="match status" value="1"/>
</dbReference>
<dbReference type="InterPro" id="IPR015915">
    <property type="entry name" value="Kelch-typ_b-propeller"/>
</dbReference>
<dbReference type="Gene3D" id="1.25.40.420">
    <property type="match status" value="1"/>
</dbReference>
<feature type="domain" description="BTB" evidence="3">
    <location>
        <begin position="31"/>
        <end position="98"/>
    </location>
</feature>